<comment type="caution">
    <text evidence="2">The sequence shown here is derived from an EMBL/GenBank/DDBJ whole genome shotgun (WGS) entry which is preliminary data.</text>
</comment>
<evidence type="ECO:0000256" key="1">
    <source>
        <dbReference type="SAM" id="MobiDB-lite"/>
    </source>
</evidence>
<protein>
    <submittedName>
        <fullName evidence="2">Uncharacterized protein</fullName>
    </submittedName>
</protein>
<feature type="region of interest" description="Disordered" evidence="1">
    <location>
        <begin position="17"/>
        <end position="36"/>
    </location>
</feature>
<organism evidence="2 3">
    <name type="scientific">Trapa incisa</name>
    <dbReference type="NCBI Taxonomy" id="236973"/>
    <lineage>
        <taxon>Eukaryota</taxon>
        <taxon>Viridiplantae</taxon>
        <taxon>Streptophyta</taxon>
        <taxon>Embryophyta</taxon>
        <taxon>Tracheophyta</taxon>
        <taxon>Spermatophyta</taxon>
        <taxon>Magnoliopsida</taxon>
        <taxon>eudicotyledons</taxon>
        <taxon>Gunneridae</taxon>
        <taxon>Pentapetalae</taxon>
        <taxon>rosids</taxon>
        <taxon>malvids</taxon>
        <taxon>Myrtales</taxon>
        <taxon>Lythraceae</taxon>
        <taxon>Trapa</taxon>
    </lineage>
</organism>
<dbReference type="Proteomes" id="UP001345219">
    <property type="component" value="Chromosome 15"/>
</dbReference>
<keyword evidence="3" id="KW-1185">Reference proteome</keyword>
<evidence type="ECO:0000313" key="3">
    <source>
        <dbReference type="Proteomes" id="UP001345219"/>
    </source>
</evidence>
<dbReference type="PANTHER" id="PTHR34542:SF1">
    <property type="entry name" value="OS08G0359900 PROTEIN"/>
    <property type="match status" value="1"/>
</dbReference>
<dbReference type="EMBL" id="JAXIOK010000012">
    <property type="protein sequence ID" value="KAK4758756.1"/>
    <property type="molecule type" value="Genomic_DNA"/>
</dbReference>
<accession>A0AAN7K2W5</accession>
<reference evidence="2 3" key="1">
    <citation type="journal article" date="2023" name="Hortic Res">
        <title>Pangenome of water caltrop reveals structural variations and asymmetric subgenome divergence after allopolyploidization.</title>
        <authorList>
            <person name="Zhang X."/>
            <person name="Chen Y."/>
            <person name="Wang L."/>
            <person name="Yuan Y."/>
            <person name="Fang M."/>
            <person name="Shi L."/>
            <person name="Lu R."/>
            <person name="Comes H.P."/>
            <person name="Ma Y."/>
            <person name="Chen Y."/>
            <person name="Huang G."/>
            <person name="Zhou Y."/>
            <person name="Zheng Z."/>
            <person name="Qiu Y."/>
        </authorList>
    </citation>
    <scope>NUCLEOTIDE SEQUENCE [LARGE SCALE GENOMIC DNA]</scope>
    <source>
        <tissue evidence="2">Roots</tissue>
    </source>
</reference>
<feature type="region of interest" description="Disordered" evidence="1">
    <location>
        <begin position="69"/>
        <end position="104"/>
    </location>
</feature>
<dbReference type="AlphaFoldDB" id="A0AAN7K2W5"/>
<sequence length="147" mass="15984">MATLQKFKLFAMQCGVGPSPTQSPRTSPLVHMGGRPQKSTLRMLLTRGRQRGSDERQFLADAALYVEKKGRNTPAAGGRSLKDLFSSHPVGGQGEQEEDAGDGEMRSEVLPLAIGIGGDSPRRGFMGLKTRALLRKAWRPVLEVIPE</sequence>
<gene>
    <name evidence="2" type="ORF">SAY87_020057</name>
</gene>
<name>A0AAN7K2W5_9MYRT</name>
<proteinExistence type="predicted"/>
<dbReference type="PANTHER" id="PTHR34542">
    <property type="entry name" value="OS08G0359900 PROTEIN"/>
    <property type="match status" value="1"/>
</dbReference>
<evidence type="ECO:0000313" key="2">
    <source>
        <dbReference type="EMBL" id="KAK4758756.1"/>
    </source>
</evidence>